<accession>A0A840IGZ4</accession>
<evidence type="ECO:0000259" key="1">
    <source>
        <dbReference type="Pfam" id="PF01902"/>
    </source>
</evidence>
<proteinExistence type="predicted"/>
<dbReference type="SUPFAM" id="SSF52402">
    <property type="entry name" value="Adenine nucleotide alpha hydrolases-like"/>
    <property type="match status" value="1"/>
</dbReference>
<dbReference type="RefSeq" id="WP_183342953.1">
    <property type="nucleotide sequence ID" value="NZ_JACHNU010000003.1"/>
</dbReference>
<dbReference type="Gene3D" id="3.40.50.620">
    <property type="entry name" value="HUPs"/>
    <property type="match status" value="1"/>
</dbReference>
<protein>
    <submittedName>
        <fullName evidence="2">Diphthamide synthase (EF-2-diphthine--ammonia ligase)</fullName>
    </submittedName>
</protein>
<evidence type="ECO:0000313" key="3">
    <source>
        <dbReference type="Proteomes" id="UP000585272"/>
    </source>
</evidence>
<dbReference type="Proteomes" id="UP000585272">
    <property type="component" value="Unassembled WGS sequence"/>
</dbReference>
<sequence>MSAAVLWSGGKDCFAAGLRSGALGDPATRLVTFVPADGEAAFRCHPLWLMERQARALGLAHERVPIALPDWEASYRAAFARLAAEGVTRVVTGDITPAAWPWLPAALGAAGLALETPLADEPDPLALLDDLDAAGIVATVSGMRDDVYRAGFLGRRAGRALLAEHGLTDPAAFHPCGERGEYHTAVTAFGELRFLDDDPSTLEHELRDGIWALVFPAA</sequence>
<dbReference type="InterPro" id="IPR014729">
    <property type="entry name" value="Rossmann-like_a/b/a_fold"/>
</dbReference>
<keyword evidence="2" id="KW-0436">Ligase</keyword>
<dbReference type="GO" id="GO:0016874">
    <property type="term" value="F:ligase activity"/>
    <property type="evidence" value="ECO:0007669"/>
    <property type="project" value="UniProtKB-KW"/>
</dbReference>
<feature type="domain" description="Diphthamide synthase" evidence="1">
    <location>
        <begin position="1"/>
        <end position="186"/>
    </location>
</feature>
<dbReference type="EMBL" id="JACHNU010000003">
    <property type="protein sequence ID" value="MBB4663228.1"/>
    <property type="molecule type" value="Genomic_DNA"/>
</dbReference>
<organism evidence="2 3">
    <name type="scientific">Conexibacter arvalis</name>
    <dbReference type="NCBI Taxonomy" id="912552"/>
    <lineage>
        <taxon>Bacteria</taxon>
        <taxon>Bacillati</taxon>
        <taxon>Actinomycetota</taxon>
        <taxon>Thermoleophilia</taxon>
        <taxon>Solirubrobacterales</taxon>
        <taxon>Conexibacteraceae</taxon>
        <taxon>Conexibacter</taxon>
    </lineage>
</organism>
<dbReference type="InterPro" id="IPR002761">
    <property type="entry name" value="Diphthami_syn_dom"/>
</dbReference>
<gene>
    <name evidence="2" type="ORF">BDZ31_002817</name>
</gene>
<keyword evidence="3" id="KW-1185">Reference proteome</keyword>
<dbReference type="AlphaFoldDB" id="A0A840IGZ4"/>
<comment type="caution">
    <text evidence="2">The sequence shown here is derived from an EMBL/GenBank/DDBJ whole genome shotgun (WGS) entry which is preliminary data.</text>
</comment>
<dbReference type="Gene3D" id="3.90.1490.10">
    <property type="entry name" value="putative n-type atp pyrophosphatase, domain 2"/>
    <property type="match status" value="1"/>
</dbReference>
<name>A0A840IGZ4_9ACTN</name>
<evidence type="ECO:0000313" key="2">
    <source>
        <dbReference type="EMBL" id="MBB4663228.1"/>
    </source>
</evidence>
<dbReference type="Pfam" id="PF01902">
    <property type="entry name" value="Diphthami_syn_2"/>
    <property type="match status" value="1"/>
</dbReference>
<reference evidence="2 3" key="1">
    <citation type="submission" date="2020-08" db="EMBL/GenBank/DDBJ databases">
        <title>Genomic Encyclopedia of Archaeal and Bacterial Type Strains, Phase II (KMG-II): from individual species to whole genera.</title>
        <authorList>
            <person name="Goeker M."/>
        </authorList>
    </citation>
    <scope>NUCLEOTIDE SEQUENCE [LARGE SCALE GENOMIC DNA]</scope>
    <source>
        <strain evidence="2 3">DSM 23288</strain>
    </source>
</reference>